<protein>
    <recommendedName>
        <fullName evidence="3">Hyaluronidase</fullName>
        <ecNumber evidence="3">3.2.1.35</ecNumber>
    </recommendedName>
</protein>
<keyword evidence="4" id="KW-0472">Membrane</keyword>
<comment type="similarity">
    <text evidence="1 3">Belongs to the glycosyl hydrolase 56 family.</text>
</comment>
<feature type="transmembrane region" description="Helical" evidence="4">
    <location>
        <begin position="7"/>
        <end position="29"/>
    </location>
</feature>
<proteinExistence type="inferred from homology"/>
<evidence type="ECO:0000256" key="1">
    <source>
        <dbReference type="ARBA" id="ARBA00008871"/>
    </source>
</evidence>
<comment type="catalytic activity">
    <reaction evidence="3">
        <text>Random hydrolysis of (1-&gt;4)-linkages between N-acetyl-beta-D-glucosamine and D-glucuronate residues in hyaluronate.</text>
        <dbReference type="EC" id="3.2.1.35"/>
    </reaction>
</comment>
<keyword evidence="6" id="KW-1185">Reference proteome</keyword>
<dbReference type="InterPro" id="IPR018155">
    <property type="entry name" value="Hyaluronidase"/>
</dbReference>
<dbReference type="InterPro" id="IPR013785">
    <property type="entry name" value="Aldolase_TIM"/>
</dbReference>
<evidence type="ECO:0000256" key="4">
    <source>
        <dbReference type="SAM" id="Phobius"/>
    </source>
</evidence>
<evidence type="ECO:0000313" key="5">
    <source>
        <dbReference type="EMBL" id="RZF33174.1"/>
    </source>
</evidence>
<accession>A0A482WI35</accession>
<dbReference type="AlphaFoldDB" id="A0A482WI35"/>
<dbReference type="EMBL" id="QKKF02034760">
    <property type="protein sequence ID" value="RZF33174.1"/>
    <property type="molecule type" value="Genomic_DNA"/>
</dbReference>
<comment type="caution">
    <text evidence="5">The sequence shown here is derived from an EMBL/GenBank/DDBJ whole genome shotgun (WGS) entry which is preliminary data.</text>
</comment>
<evidence type="ECO:0000256" key="2">
    <source>
        <dbReference type="ARBA" id="ARBA00023157"/>
    </source>
</evidence>
<keyword evidence="4" id="KW-1133">Transmembrane helix</keyword>
<dbReference type="SMR" id="A0A482WI35"/>
<sequence length="338" mass="39178">MVKMECFLPYLIMIVILIFLGYDIFFTILRRETFKVILVDKKFGCFNTDYLTATGMEHIEVDGDGDNNYIRFLLNNRSEVEINSGLPQTSNVSLHLEQFKKDVKGHEWQDFEGIISIMMSYWHPDWNMNYGDLKIYQDRSIDLSEKMNEKLVEEQMTEQIKQKAQEMFEESAKNILLKTLKQGKALIPEAKWGLAGSPVCTNCESCSLDNNSRFDWLFSTSGAAFPELVLHKNGNKVEKISKCIESYSKIKSKYKIKVFLNTKLTYHGEQEFINQTDLTDLIDIFLQTKNLGYDGIIISIINDPRNKEFCDSLNALLNPQDSLGKIIKELTEDWFFKP</sequence>
<gene>
    <name evidence="5" type="ORF">LSTR_LSTR004860</name>
</gene>
<evidence type="ECO:0000256" key="3">
    <source>
        <dbReference type="RuleBase" id="RU610713"/>
    </source>
</evidence>
<dbReference type="PANTHER" id="PTHR11769:SF35">
    <property type="entry name" value="HYALURONIDASE"/>
    <property type="match status" value="1"/>
</dbReference>
<dbReference type="InParanoid" id="A0A482WI35"/>
<keyword evidence="3" id="KW-0378">Hydrolase</keyword>
<dbReference type="OrthoDB" id="5796153at2759"/>
<dbReference type="PANTHER" id="PTHR11769">
    <property type="entry name" value="HYALURONIDASE"/>
    <property type="match status" value="1"/>
</dbReference>
<reference evidence="5 6" key="1">
    <citation type="journal article" date="2017" name="Gigascience">
        <title>Genome sequence of the small brown planthopper, Laodelphax striatellus.</title>
        <authorList>
            <person name="Zhu J."/>
            <person name="Jiang F."/>
            <person name="Wang X."/>
            <person name="Yang P."/>
            <person name="Bao Y."/>
            <person name="Zhao W."/>
            <person name="Wang W."/>
            <person name="Lu H."/>
            <person name="Wang Q."/>
            <person name="Cui N."/>
            <person name="Li J."/>
            <person name="Chen X."/>
            <person name="Luo L."/>
            <person name="Yu J."/>
            <person name="Kang L."/>
            <person name="Cui F."/>
        </authorList>
    </citation>
    <scope>NUCLEOTIDE SEQUENCE [LARGE SCALE GENOMIC DNA]</scope>
    <source>
        <strain evidence="5">Lst14</strain>
    </source>
</reference>
<organism evidence="5 6">
    <name type="scientific">Laodelphax striatellus</name>
    <name type="common">Small brown planthopper</name>
    <name type="synonym">Delphax striatella</name>
    <dbReference type="NCBI Taxonomy" id="195883"/>
    <lineage>
        <taxon>Eukaryota</taxon>
        <taxon>Metazoa</taxon>
        <taxon>Ecdysozoa</taxon>
        <taxon>Arthropoda</taxon>
        <taxon>Hexapoda</taxon>
        <taxon>Insecta</taxon>
        <taxon>Pterygota</taxon>
        <taxon>Neoptera</taxon>
        <taxon>Paraneoptera</taxon>
        <taxon>Hemiptera</taxon>
        <taxon>Auchenorrhyncha</taxon>
        <taxon>Fulgoroidea</taxon>
        <taxon>Delphacidae</taxon>
        <taxon>Criomorphinae</taxon>
        <taxon>Laodelphax</taxon>
    </lineage>
</organism>
<dbReference type="InterPro" id="IPR017853">
    <property type="entry name" value="GH"/>
</dbReference>
<dbReference type="GO" id="GO:0030214">
    <property type="term" value="P:hyaluronan catabolic process"/>
    <property type="evidence" value="ECO:0007669"/>
    <property type="project" value="TreeGrafter"/>
</dbReference>
<dbReference type="Proteomes" id="UP000291343">
    <property type="component" value="Unassembled WGS sequence"/>
</dbReference>
<dbReference type="Pfam" id="PF01630">
    <property type="entry name" value="Glyco_hydro_56"/>
    <property type="match status" value="1"/>
</dbReference>
<dbReference type="Gene3D" id="3.20.20.70">
    <property type="entry name" value="Aldolase class I"/>
    <property type="match status" value="1"/>
</dbReference>
<dbReference type="GO" id="GO:0004415">
    <property type="term" value="F:hyalurononglucosaminidase activity"/>
    <property type="evidence" value="ECO:0007669"/>
    <property type="project" value="UniProtKB-UniRule"/>
</dbReference>
<dbReference type="EC" id="3.2.1.35" evidence="3"/>
<keyword evidence="4" id="KW-0812">Transmembrane</keyword>
<dbReference type="SUPFAM" id="SSF51445">
    <property type="entry name" value="(Trans)glycosidases"/>
    <property type="match status" value="1"/>
</dbReference>
<keyword evidence="2" id="KW-1015">Disulfide bond</keyword>
<keyword evidence="3" id="KW-0326">Glycosidase</keyword>
<dbReference type="GO" id="GO:0005975">
    <property type="term" value="P:carbohydrate metabolic process"/>
    <property type="evidence" value="ECO:0007669"/>
    <property type="project" value="InterPro"/>
</dbReference>
<dbReference type="STRING" id="195883.A0A482WI35"/>
<dbReference type="PRINTS" id="PR00846">
    <property type="entry name" value="GLHYDRLASE56"/>
</dbReference>
<evidence type="ECO:0000313" key="6">
    <source>
        <dbReference type="Proteomes" id="UP000291343"/>
    </source>
</evidence>
<name>A0A482WI35_LAOST</name>